<comment type="caution">
    <text evidence="1">The sequence shown here is derived from an EMBL/GenBank/DDBJ whole genome shotgun (WGS) entry which is preliminary data.</text>
</comment>
<organism evidence="1 2">
    <name type="scientific">Labilibaculum manganireducens</name>
    <dbReference type="NCBI Taxonomy" id="1940525"/>
    <lineage>
        <taxon>Bacteria</taxon>
        <taxon>Pseudomonadati</taxon>
        <taxon>Bacteroidota</taxon>
        <taxon>Bacteroidia</taxon>
        <taxon>Marinilabiliales</taxon>
        <taxon>Marinifilaceae</taxon>
        <taxon>Labilibaculum</taxon>
    </lineage>
</organism>
<evidence type="ECO:0000313" key="2">
    <source>
        <dbReference type="Proteomes" id="UP000233618"/>
    </source>
</evidence>
<proteinExistence type="predicted"/>
<dbReference type="AlphaFoldDB" id="A0A2N3I522"/>
<evidence type="ECO:0000313" key="1">
    <source>
        <dbReference type="EMBL" id="PKQ65408.1"/>
    </source>
</evidence>
<keyword evidence="2" id="KW-1185">Reference proteome</keyword>
<dbReference type="EMBL" id="MVDE01000019">
    <property type="protein sequence ID" value="PKQ65408.1"/>
    <property type="molecule type" value="Genomic_DNA"/>
</dbReference>
<sequence>MKLHVVCIETCCGFLKISDFVKSSFFYCFYGVFVKKKSRAEARDISDMFLELLFQFGCNLFI</sequence>
<name>A0A2N3I522_9BACT</name>
<gene>
    <name evidence="1" type="ORF">BZG01_13210</name>
</gene>
<dbReference type="Proteomes" id="UP000233618">
    <property type="component" value="Unassembled WGS sequence"/>
</dbReference>
<reference evidence="1 2" key="1">
    <citation type="journal article" date="2017" name="Front. Microbiol.">
        <title>Labilibaculum manganireducens gen. nov., sp. nov. and Labilibaculum filiforme sp. nov., Novel Bacteroidetes Isolated from Subsurface Sediments of the Baltic Sea.</title>
        <authorList>
            <person name="Vandieken V."/>
            <person name="Marshall I.P."/>
            <person name="Niemann H."/>
            <person name="Engelen B."/>
            <person name="Cypionka H."/>
        </authorList>
    </citation>
    <scope>NUCLEOTIDE SEQUENCE [LARGE SCALE GENOMIC DNA]</scope>
    <source>
        <strain evidence="1 2">59.10-2M</strain>
    </source>
</reference>
<protein>
    <submittedName>
        <fullName evidence="1">Uncharacterized protein</fullName>
    </submittedName>
</protein>
<accession>A0A2N3I522</accession>